<evidence type="ECO:0000259" key="7">
    <source>
        <dbReference type="Pfam" id="PF00512"/>
    </source>
</evidence>
<evidence type="ECO:0000313" key="8">
    <source>
        <dbReference type="EMBL" id="PZO42043.1"/>
    </source>
</evidence>
<feature type="domain" description="Phytochrome central region" evidence="6">
    <location>
        <begin position="60"/>
        <end position="230"/>
    </location>
</feature>
<reference evidence="8 9" key="2">
    <citation type="submission" date="2018-06" db="EMBL/GenBank/DDBJ databases">
        <title>Metagenomic assembly of (sub)arctic Cyanobacteria and their associated microbiome from non-axenic cultures.</title>
        <authorList>
            <person name="Baurain D."/>
        </authorList>
    </citation>
    <scope>NUCLEOTIDE SEQUENCE [LARGE SCALE GENOMIC DNA]</scope>
    <source>
        <strain evidence="8">ULC041bin1</strain>
    </source>
</reference>
<evidence type="ECO:0000259" key="6">
    <source>
        <dbReference type="Pfam" id="PF00360"/>
    </source>
</evidence>
<dbReference type="InterPro" id="IPR013515">
    <property type="entry name" value="Phytochrome_cen-reg"/>
</dbReference>
<dbReference type="CDD" id="cd00082">
    <property type="entry name" value="HisKA"/>
    <property type="match status" value="1"/>
</dbReference>
<dbReference type="EMBL" id="QBMN01000054">
    <property type="protein sequence ID" value="PZO42043.1"/>
    <property type="molecule type" value="Genomic_DNA"/>
</dbReference>
<dbReference type="PANTHER" id="PTHR43711:SF26">
    <property type="entry name" value="SENSOR HISTIDINE KINASE RCSC"/>
    <property type="match status" value="1"/>
</dbReference>
<evidence type="ECO:0000256" key="5">
    <source>
        <dbReference type="ARBA" id="ARBA00023012"/>
    </source>
</evidence>
<organism evidence="8 9">
    <name type="scientific">Shackletoniella antarctica</name>
    <dbReference type="NCBI Taxonomy" id="268115"/>
    <lineage>
        <taxon>Bacteria</taxon>
        <taxon>Bacillati</taxon>
        <taxon>Cyanobacteriota</taxon>
        <taxon>Cyanophyceae</taxon>
        <taxon>Oculatellales</taxon>
        <taxon>Oculatellaceae</taxon>
        <taxon>Shackletoniella</taxon>
    </lineage>
</organism>
<dbReference type="InterPro" id="IPR050736">
    <property type="entry name" value="Sensor_HK_Regulatory"/>
</dbReference>
<keyword evidence="5" id="KW-0902">Two-component regulatory system</keyword>
<name>A0A2W4WAI2_9CYAN</name>
<evidence type="ECO:0000256" key="4">
    <source>
        <dbReference type="ARBA" id="ARBA00022777"/>
    </source>
</evidence>
<dbReference type="AlphaFoldDB" id="A0A2W4WAI2"/>
<feature type="domain" description="Signal transduction histidine kinase dimerisation/phosphoacceptor" evidence="7">
    <location>
        <begin position="249"/>
        <end position="277"/>
    </location>
</feature>
<keyword evidence="3" id="KW-0808">Transferase</keyword>
<dbReference type="Pfam" id="PF00512">
    <property type="entry name" value="HisKA"/>
    <property type="match status" value="1"/>
</dbReference>
<evidence type="ECO:0000256" key="3">
    <source>
        <dbReference type="ARBA" id="ARBA00022679"/>
    </source>
</evidence>
<dbReference type="GO" id="GO:0000155">
    <property type="term" value="F:phosphorelay sensor kinase activity"/>
    <property type="evidence" value="ECO:0007669"/>
    <property type="project" value="InterPro"/>
</dbReference>
<dbReference type="Pfam" id="PF00360">
    <property type="entry name" value="PHY"/>
    <property type="match status" value="1"/>
</dbReference>
<evidence type="ECO:0000256" key="1">
    <source>
        <dbReference type="ARBA" id="ARBA00000085"/>
    </source>
</evidence>
<reference evidence="9" key="1">
    <citation type="submission" date="2018-04" db="EMBL/GenBank/DDBJ databases">
        <authorList>
            <person name="Cornet L."/>
        </authorList>
    </citation>
    <scope>NUCLEOTIDE SEQUENCE [LARGE SCALE GENOMIC DNA]</scope>
</reference>
<dbReference type="InterPro" id="IPR043150">
    <property type="entry name" value="Phytochrome_PHY_sf"/>
</dbReference>
<accession>A0A2W4WAI2</accession>
<gene>
    <name evidence="8" type="ORF">DCF17_09605</name>
</gene>
<dbReference type="Gene3D" id="3.30.450.270">
    <property type="match status" value="1"/>
</dbReference>
<evidence type="ECO:0000313" key="9">
    <source>
        <dbReference type="Proteomes" id="UP000249081"/>
    </source>
</evidence>
<dbReference type="Gene3D" id="1.10.287.130">
    <property type="match status" value="1"/>
</dbReference>
<proteinExistence type="predicted"/>
<sequence length="282" mass="31210">MACHHYQPKQLPPHRRMGFHLLAKVASLEVMRHQEQERSYYNAQNEILLNQLGSAINKTAGAVLKTLTANADMLLEMFGAQGVALVLDHDCALVGHTPAQPDIQALVTWLSQHNSDQIFATQCLAEAYPDSGQWSEPSPGLLGISIFLQQPRPVSYHILLFRPEQLQTVNWAGELSASVAVDEQGTRQLCPRNSFNEWKELVSGQSLPWLPQQLAAANNLRNILMLAVLNFSNAALERAAARAEVANQAKSEFLANMSHEIRTPMNAVLGFTDLLQTITDDP</sequence>
<keyword evidence="4" id="KW-0418">Kinase</keyword>
<comment type="catalytic activity">
    <reaction evidence="1">
        <text>ATP + protein L-histidine = ADP + protein N-phospho-L-histidine.</text>
        <dbReference type="EC" id="2.7.13.3"/>
    </reaction>
</comment>
<dbReference type="GO" id="GO:0009584">
    <property type="term" value="P:detection of visible light"/>
    <property type="evidence" value="ECO:0007669"/>
    <property type="project" value="InterPro"/>
</dbReference>
<dbReference type="InterPro" id="IPR003661">
    <property type="entry name" value="HisK_dim/P_dom"/>
</dbReference>
<dbReference type="SUPFAM" id="SSF55781">
    <property type="entry name" value="GAF domain-like"/>
    <property type="match status" value="1"/>
</dbReference>
<dbReference type="Proteomes" id="UP000249081">
    <property type="component" value="Unassembled WGS sequence"/>
</dbReference>
<comment type="caution">
    <text evidence="8">The sequence shown here is derived from an EMBL/GenBank/DDBJ whole genome shotgun (WGS) entry which is preliminary data.</text>
</comment>
<dbReference type="EC" id="2.7.13.3" evidence="2"/>
<dbReference type="InterPro" id="IPR036097">
    <property type="entry name" value="HisK_dim/P_sf"/>
</dbReference>
<dbReference type="SUPFAM" id="SSF47384">
    <property type="entry name" value="Homodimeric domain of signal transducing histidine kinase"/>
    <property type="match status" value="1"/>
</dbReference>
<dbReference type="GO" id="GO:0006355">
    <property type="term" value="P:regulation of DNA-templated transcription"/>
    <property type="evidence" value="ECO:0007669"/>
    <property type="project" value="InterPro"/>
</dbReference>
<dbReference type="PANTHER" id="PTHR43711">
    <property type="entry name" value="TWO-COMPONENT HISTIDINE KINASE"/>
    <property type="match status" value="1"/>
</dbReference>
<evidence type="ECO:0000256" key="2">
    <source>
        <dbReference type="ARBA" id="ARBA00012438"/>
    </source>
</evidence>
<protein>
    <recommendedName>
        <fullName evidence="2">histidine kinase</fullName>
        <ecNumber evidence="2">2.7.13.3</ecNumber>
    </recommendedName>
</protein>